<evidence type="ECO:0000313" key="1">
    <source>
        <dbReference type="Ensembl" id="ENSELUP00000075425.2"/>
    </source>
</evidence>
<evidence type="ECO:0000313" key="2">
    <source>
        <dbReference type="Proteomes" id="UP000265140"/>
    </source>
</evidence>
<sequence length="236" mass="26859">AIKTECLMSLYIEPQSALFGTWVGRHFNVLTPSLSFSLFQSCLPLFCIYHLDALFPLQQDSHHIVEHCPIEHHIVEHWPIEQHIVEHCPIEHPAVEHWPIEHHTVEHCPIEHPHHTVEHWPIEHHIVEHCPIEHHTVEHCPIEHHIHCPIEHPAVEHCPIEHHTIEHCPIEHPSSAVVIINTIQGTHNEKAVSVCVCVGGGGICICVFANSEPITRYLSGASSHGNKCQIIQQTIQ</sequence>
<dbReference type="GeneTree" id="ENSGT01150000287929"/>
<name>A0A6Q2ZCQ9_ESOLU</name>
<reference evidence="1" key="4">
    <citation type="submission" date="2025-09" db="UniProtKB">
        <authorList>
            <consortium name="Ensembl"/>
        </authorList>
    </citation>
    <scope>IDENTIFICATION</scope>
</reference>
<dbReference type="Ensembl" id="ENSELUT00000045833.2">
    <property type="protein sequence ID" value="ENSELUP00000075425.2"/>
    <property type="gene ID" value="ENSELUG00000033904.2"/>
</dbReference>
<dbReference type="Bgee" id="ENSELUG00000033904">
    <property type="expression patterns" value="Expressed in brain"/>
</dbReference>
<keyword evidence="2" id="KW-1185">Reference proteome</keyword>
<proteinExistence type="predicted"/>
<organism evidence="1 2">
    <name type="scientific">Esox lucius</name>
    <name type="common">Northern pike</name>
    <dbReference type="NCBI Taxonomy" id="8010"/>
    <lineage>
        <taxon>Eukaryota</taxon>
        <taxon>Metazoa</taxon>
        <taxon>Chordata</taxon>
        <taxon>Craniata</taxon>
        <taxon>Vertebrata</taxon>
        <taxon>Euteleostomi</taxon>
        <taxon>Actinopterygii</taxon>
        <taxon>Neopterygii</taxon>
        <taxon>Teleostei</taxon>
        <taxon>Protacanthopterygii</taxon>
        <taxon>Esociformes</taxon>
        <taxon>Esocidae</taxon>
        <taxon>Esox</taxon>
    </lineage>
</organism>
<protein>
    <submittedName>
        <fullName evidence="1">Uncharacterized protein</fullName>
    </submittedName>
</protein>
<reference evidence="1" key="2">
    <citation type="submission" date="2020-02" db="EMBL/GenBank/DDBJ databases">
        <title>Esox lucius (northern pike) genome, fEsoLuc1, primary haplotype.</title>
        <authorList>
            <person name="Myers G."/>
            <person name="Karagic N."/>
            <person name="Meyer A."/>
            <person name="Pippel M."/>
            <person name="Reichard M."/>
            <person name="Winkler S."/>
            <person name="Tracey A."/>
            <person name="Sims Y."/>
            <person name="Howe K."/>
            <person name="Rhie A."/>
            <person name="Formenti G."/>
            <person name="Durbin R."/>
            <person name="Fedrigo O."/>
            <person name="Jarvis E.D."/>
        </authorList>
    </citation>
    <scope>NUCLEOTIDE SEQUENCE [LARGE SCALE GENOMIC DNA]</scope>
</reference>
<reference evidence="1" key="3">
    <citation type="submission" date="2025-08" db="UniProtKB">
        <authorList>
            <consortium name="Ensembl"/>
        </authorList>
    </citation>
    <scope>IDENTIFICATION</scope>
</reference>
<dbReference type="InParanoid" id="A0A6Q2ZCQ9"/>
<reference evidence="2" key="1">
    <citation type="journal article" date="2014" name="PLoS ONE">
        <title>The genome and linkage map of the northern pike (Esox lucius): conserved synteny revealed between the salmonid sister group and the Neoteleostei.</title>
        <authorList>
            <person name="Rondeau E.B."/>
            <person name="Minkley D.R."/>
            <person name="Leong J.S."/>
            <person name="Messmer A.M."/>
            <person name="Jantzen J.R."/>
            <person name="von Schalburg K.R."/>
            <person name="Lemon C."/>
            <person name="Bird N.H."/>
            <person name="Koop B.F."/>
        </authorList>
    </citation>
    <scope>NUCLEOTIDE SEQUENCE</scope>
</reference>
<gene>
    <name evidence="1" type="primary">METAP1D</name>
</gene>
<dbReference type="AlphaFoldDB" id="A0A6Q2ZCQ9"/>
<dbReference type="Proteomes" id="UP000265140">
    <property type="component" value="Chromosome 2"/>
</dbReference>
<accession>A0A6Q2ZCQ9</accession>